<feature type="compositionally biased region" description="Polar residues" evidence="1">
    <location>
        <begin position="221"/>
        <end position="249"/>
    </location>
</feature>
<organism evidence="2 3">
    <name type="scientific">Folsomia candida</name>
    <name type="common">Springtail</name>
    <dbReference type="NCBI Taxonomy" id="158441"/>
    <lineage>
        <taxon>Eukaryota</taxon>
        <taxon>Metazoa</taxon>
        <taxon>Ecdysozoa</taxon>
        <taxon>Arthropoda</taxon>
        <taxon>Hexapoda</taxon>
        <taxon>Collembola</taxon>
        <taxon>Entomobryomorpha</taxon>
        <taxon>Isotomoidea</taxon>
        <taxon>Isotomidae</taxon>
        <taxon>Proisotominae</taxon>
        <taxon>Folsomia</taxon>
    </lineage>
</organism>
<accession>A0A226E9X7</accession>
<dbReference type="AlphaFoldDB" id="A0A226E9X7"/>
<evidence type="ECO:0000313" key="3">
    <source>
        <dbReference type="Proteomes" id="UP000198287"/>
    </source>
</evidence>
<evidence type="ECO:0000256" key="1">
    <source>
        <dbReference type="SAM" id="MobiDB-lite"/>
    </source>
</evidence>
<dbReference type="EMBL" id="LNIX01000005">
    <property type="protein sequence ID" value="OXA54190.1"/>
    <property type="molecule type" value="Genomic_DNA"/>
</dbReference>
<name>A0A226E9X7_FOLCA</name>
<proteinExistence type="predicted"/>
<sequence>MFSPKSPSFHADFPELPHIKKLLCPVAVQNKAFHHHGTERQGLKKHMLECHEEKPTEEVRIRTEFQVPNKISQAILACETHTPMPARSVVERAWTATPAKNPTKTLPKLNNFRTDAPFISFTPSQTTHSWATKTLPPAFGGESRSTPAKSFCRSTKSTTFDDWMESLNSSSYETMEMTDRRKDKTLQKIHRSFGGLPFPFQIYGGCRPSYGPGDHPEGQATRRSGSESTPPPLNDQNSPPTAEELQNSGQDPPSDLQQPPPAAAEEQHPSNQDNVASAEEECRVFLQTRPISTNPLENAHGKYIFDYYYPSQLKIVKLKQY</sequence>
<keyword evidence="3" id="KW-1185">Reference proteome</keyword>
<feature type="region of interest" description="Disordered" evidence="1">
    <location>
        <begin position="205"/>
        <end position="281"/>
    </location>
</feature>
<gene>
    <name evidence="2" type="ORF">Fcan01_11565</name>
</gene>
<reference evidence="2 3" key="1">
    <citation type="submission" date="2015-12" db="EMBL/GenBank/DDBJ databases">
        <title>The genome of Folsomia candida.</title>
        <authorList>
            <person name="Faddeeva A."/>
            <person name="Derks M.F."/>
            <person name="Anvar Y."/>
            <person name="Smit S."/>
            <person name="Van Straalen N."/>
            <person name="Roelofs D."/>
        </authorList>
    </citation>
    <scope>NUCLEOTIDE SEQUENCE [LARGE SCALE GENOMIC DNA]</scope>
    <source>
        <strain evidence="2 3">VU population</strain>
        <tissue evidence="2">Whole body</tissue>
    </source>
</reference>
<protein>
    <submittedName>
        <fullName evidence="2">Uncharacterized protein</fullName>
    </submittedName>
</protein>
<dbReference type="Proteomes" id="UP000198287">
    <property type="component" value="Unassembled WGS sequence"/>
</dbReference>
<evidence type="ECO:0000313" key="2">
    <source>
        <dbReference type="EMBL" id="OXA54190.1"/>
    </source>
</evidence>
<comment type="caution">
    <text evidence="2">The sequence shown here is derived from an EMBL/GenBank/DDBJ whole genome shotgun (WGS) entry which is preliminary data.</text>
</comment>